<dbReference type="AlphaFoldDB" id="A0A4R6P061"/>
<proteinExistence type="predicted"/>
<dbReference type="Proteomes" id="UP000295087">
    <property type="component" value="Unassembled WGS sequence"/>
</dbReference>
<organism evidence="1 2">
    <name type="scientific">Nocardia ignorata</name>
    <dbReference type="NCBI Taxonomy" id="145285"/>
    <lineage>
        <taxon>Bacteria</taxon>
        <taxon>Bacillati</taxon>
        <taxon>Actinomycetota</taxon>
        <taxon>Actinomycetes</taxon>
        <taxon>Mycobacteriales</taxon>
        <taxon>Nocardiaceae</taxon>
        <taxon>Nocardia</taxon>
    </lineage>
</organism>
<name>A0A4R6P061_NOCIG</name>
<accession>A0A4R6P061</accession>
<keyword evidence="2" id="KW-1185">Reference proteome</keyword>
<dbReference type="RefSeq" id="WP_067496574.1">
    <property type="nucleotide sequence ID" value="NZ_SNXK01000012.1"/>
</dbReference>
<sequence>MAVLIYAQPDDLIAGGWLTGTAPANAALLLRFASILVRRVTMCDHYDVDTAGLPTDTAIAEAFRDATCAQAAMWSLAGLNPVAGTVGRELAVASQTADGGSVVYGDSITGAEVERALKQLHSAALLILRNAGLASTRPD</sequence>
<protein>
    <submittedName>
        <fullName evidence="1">Uncharacterized protein</fullName>
    </submittedName>
</protein>
<evidence type="ECO:0000313" key="2">
    <source>
        <dbReference type="Proteomes" id="UP000295087"/>
    </source>
</evidence>
<gene>
    <name evidence="1" type="ORF">DFR75_11226</name>
</gene>
<dbReference type="EMBL" id="SNXK01000012">
    <property type="protein sequence ID" value="TDP29765.1"/>
    <property type="molecule type" value="Genomic_DNA"/>
</dbReference>
<evidence type="ECO:0000313" key="1">
    <source>
        <dbReference type="EMBL" id="TDP29765.1"/>
    </source>
</evidence>
<reference evidence="1 2" key="1">
    <citation type="submission" date="2019-03" db="EMBL/GenBank/DDBJ databases">
        <title>Genomic Encyclopedia of Type Strains, Phase IV (KMG-IV): sequencing the most valuable type-strain genomes for metagenomic binning, comparative biology and taxonomic classification.</title>
        <authorList>
            <person name="Goeker M."/>
        </authorList>
    </citation>
    <scope>NUCLEOTIDE SEQUENCE [LARGE SCALE GENOMIC DNA]</scope>
    <source>
        <strain evidence="1 2">DSM 44496</strain>
    </source>
</reference>
<comment type="caution">
    <text evidence="1">The sequence shown here is derived from an EMBL/GenBank/DDBJ whole genome shotgun (WGS) entry which is preliminary data.</text>
</comment>